<dbReference type="SMART" id="SM00835">
    <property type="entry name" value="Cupin_1"/>
    <property type="match status" value="1"/>
</dbReference>
<dbReference type="Proteomes" id="UP001595821">
    <property type="component" value="Unassembled WGS sequence"/>
</dbReference>
<dbReference type="Pfam" id="PF07883">
    <property type="entry name" value="Cupin_2"/>
    <property type="match status" value="1"/>
</dbReference>
<dbReference type="InterPro" id="IPR014710">
    <property type="entry name" value="RmlC-like_jellyroll"/>
</dbReference>
<reference evidence="3 4" key="1">
    <citation type="journal article" date="2014" name="Int. J. Syst. Evol. Microbiol.">
        <title>Complete genome sequence of Corynebacterium casei LMG S-19264T (=DSM 44701T), isolated from a smear-ripened cheese.</title>
        <authorList>
            <consortium name="US DOE Joint Genome Institute (JGI-PGF)"/>
            <person name="Walter F."/>
            <person name="Albersmeier A."/>
            <person name="Kalinowski J."/>
            <person name="Ruckert C."/>
        </authorList>
    </citation>
    <scope>NUCLEOTIDE SEQUENCE [LARGE SCALE GENOMIC DNA]</scope>
    <source>
        <strain evidence="3 4">IBRC-M 10912</strain>
    </source>
</reference>
<dbReference type="Gene3D" id="2.60.120.10">
    <property type="entry name" value="Jelly Rolls"/>
    <property type="match status" value="1"/>
</dbReference>
<organism evidence="3 4">
    <name type="scientific">Natribaculum luteum</name>
    <dbReference type="NCBI Taxonomy" id="1586232"/>
    <lineage>
        <taxon>Archaea</taxon>
        <taxon>Methanobacteriati</taxon>
        <taxon>Methanobacteriota</taxon>
        <taxon>Stenosarchaea group</taxon>
        <taxon>Halobacteria</taxon>
        <taxon>Halobacteriales</taxon>
        <taxon>Natrialbaceae</taxon>
        <taxon>Natribaculum</taxon>
    </lineage>
</organism>
<dbReference type="InterPro" id="IPR011051">
    <property type="entry name" value="RmlC_Cupin_sf"/>
</dbReference>
<comment type="caution">
    <text evidence="3">The sequence shown here is derived from an EMBL/GenBank/DDBJ whole genome shotgun (WGS) entry which is preliminary data.</text>
</comment>
<feature type="domain" description="Cupin type-1" evidence="2">
    <location>
        <begin position="31"/>
        <end position="136"/>
    </location>
</feature>
<accession>A0ABD5P3B9</accession>
<dbReference type="RefSeq" id="WP_246966575.1">
    <property type="nucleotide sequence ID" value="NZ_CP095397.1"/>
</dbReference>
<dbReference type="InterPro" id="IPR006045">
    <property type="entry name" value="Cupin_1"/>
</dbReference>
<evidence type="ECO:0000256" key="1">
    <source>
        <dbReference type="ARBA" id="ARBA00022723"/>
    </source>
</evidence>
<evidence type="ECO:0000313" key="3">
    <source>
        <dbReference type="EMBL" id="MFC4248817.1"/>
    </source>
</evidence>
<sequence>MSDNSDDYFVGSEDVSTQVFDWGTLKWMATPDVNDSERLSAGVVQLEPGRGHELHTHPDSDEVLYVVSGEGEQTVAGETREVAAGEMIYIPADVEHGTQNTGWETLKLLAVYAPPGPEDVLAEMPECTVVPAGEFPEQNE</sequence>
<keyword evidence="1" id="KW-0479">Metal-binding</keyword>
<dbReference type="EMBL" id="JBHSDJ010000128">
    <property type="protein sequence ID" value="MFC4248817.1"/>
    <property type="molecule type" value="Genomic_DNA"/>
</dbReference>
<dbReference type="AlphaFoldDB" id="A0ABD5P3B9"/>
<dbReference type="GO" id="GO:0046872">
    <property type="term" value="F:metal ion binding"/>
    <property type="evidence" value="ECO:0007669"/>
    <property type="project" value="UniProtKB-KW"/>
</dbReference>
<dbReference type="SUPFAM" id="SSF51182">
    <property type="entry name" value="RmlC-like cupins"/>
    <property type="match status" value="1"/>
</dbReference>
<evidence type="ECO:0000313" key="4">
    <source>
        <dbReference type="Proteomes" id="UP001595821"/>
    </source>
</evidence>
<dbReference type="InterPro" id="IPR051610">
    <property type="entry name" value="GPI/OXD"/>
</dbReference>
<dbReference type="PANTHER" id="PTHR35848:SF6">
    <property type="entry name" value="CUPIN TYPE-2 DOMAIN-CONTAINING PROTEIN"/>
    <property type="match status" value="1"/>
</dbReference>
<dbReference type="GeneID" id="71854500"/>
<gene>
    <name evidence="3" type="ORF">ACFOZ7_18120</name>
</gene>
<proteinExistence type="predicted"/>
<name>A0ABD5P3B9_9EURY</name>
<protein>
    <submittedName>
        <fullName evidence="3">Cupin domain-containing protein</fullName>
    </submittedName>
</protein>
<dbReference type="InterPro" id="IPR013096">
    <property type="entry name" value="Cupin_2"/>
</dbReference>
<dbReference type="PANTHER" id="PTHR35848">
    <property type="entry name" value="OXALATE-BINDING PROTEIN"/>
    <property type="match status" value="1"/>
</dbReference>
<evidence type="ECO:0000259" key="2">
    <source>
        <dbReference type="SMART" id="SM00835"/>
    </source>
</evidence>